<dbReference type="Proteomes" id="UP000518266">
    <property type="component" value="Unassembled WGS sequence"/>
</dbReference>
<evidence type="ECO:0000313" key="2">
    <source>
        <dbReference type="Proteomes" id="UP000518266"/>
    </source>
</evidence>
<reference evidence="1 2" key="1">
    <citation type="submission" date="2020-03" db="EMBL/GenBank/DDBJ databases">
        <title>Dissostichus mawsoni Genome sequencing and assembly.</title>
        <authorList>
            <person name="Park H."/>
        </authorList>
    </citation>
    <scope>NUCLEOTIDE SEQUENCE [LARGE SCALE GENOMIC DNA]</scope>
    <source>
        <strain evidence="1">DM0001</strain>
        <tissue evidence="1">Muscle</tissue>
    </source>
</reference>
<proteinExistence type="predicted"/>
<dbReference type="AlphaFoldDB" id="A0A7J5X7A4"/>
<evidence type="ECO:0000313" key="1">
    <source>
        <dbReference type="EMBL" id="KAF3832880.1"/>
    </source>
</evidence>
<organism evidence="1 2">
    <name type="scientific">Dissostichus mawsoni</name>
    <name type="common">Antarctic cod</name>
    <dbReference type="NCBI Taxonomy" id="36200"/>
    <lineage>
        <taxon>Eukaryota</taxon>
        <taxon>Metazoa</taxon>
        <taxon>Chordata</taxon>
        <taxon>Craniata</taxon>
        <taxon>Vertebrata</taxon>
        <taxon>Euteleostomi</taxon>
        <taxon>Actinopterygii</taxon>
        <taxon>Neopterygii</taxon>
        <taxon>Teleostei</taxon>
        <taxon>Neoteleostei</taxon>
        <taxon>Acanthomorphata</taxon>
        <taxon>Eupercaria</taxon>
        <taxon>Perciformes</taxon>
        <taxon>Notothenioidei</taxon>
        <taxon>Nototheniidae</taxon>
        <taxon>Dissostichus</taxon>
    </lineage>
</organism>
<comment type="caution">
    <text evidence="1">The sequence shown here is derived from an EMBL/GenBank/DDBJ whole genome shotgun (WGS) entry which is preliminary data.</text>
</comment>
<dbReference type="EMBL" id="JAAKFY010000027">
    <property type="protein sequence ID" value="KAF3832880.1"/>
    <property type="molecule type" value="Genomic_DNA"/>
</dbReference>
<gene>
    <name evidence="1" type="ORF">F7725_026545</name>
</gene>
<accession>A0A7J5X7A4</accession>
<name>A0A7J5X7A4_DISMA</name>
<sequence>MKTGQPRACHPKVVYVKLQHAELQLVKHNPSVVVSEAIQQHHLWTEPGPAAPCHPETHHITIAAKHSTGRATLCPLNKSEEDHQDV</sequence>
<keyword evidence="2" id="KW-1185">Reference proteome</keyword>
<protein>
    <submittedName>
        <fullName evidence="1">Uncharacterized protein</fullName>
    </submittedName>
</protein>